<name>A0A0S2DEB9_LYSEN</name>
<evidence type="ECO:0000313" key="3">
    <source>
        <dbReference type="Proteomes" id="UP000061569"/>
    </source>
</evidence>
<feature type="compositionally biased region" description="Gly residues" evidence="1">
    <location>
        <begin position="1"/>
        <end position="14"/>
    </location>
</feature>
<dbReference type="EMBL" id="CP013140">
    <property type="protein sequence ID" value="ALN56987.1"/>
    <property type="molecule type" value="Genomic_DNA"/>
</dbReference>
<feature type="region of interest" description="Disordered" evidence="1">
    <location>
        <begin position="1"/>
        <end position="53"/>
    </location>
</feature>
<gene>
    <name evidence="2" type="ORF">GLE_1630</name>
</gene>
<evidence type="ECO:0000256" key="1">
    <source>
        <dbReference type="SAM" id="MobiDB-lite"/>
    </source>
</evidence>
<organism evidence="2 3">
    <name type="scientific">Lysobacter enzymogenes</name>
    <dbReference type="NCBI Taxonomy" id="69"/>
    <lineage>
        <taxon>Bacteria</taxon>
        <taxon>Pseudomonadati</taxon>
        <taxon>Pseudomonadota</taxon>
        <taxon>Gammaproteobacteria</taxon>
        <taxon>Lysobacterales</taxon>
        <taxon>Lysobacteraceae</taxon>
        <taxon>Lysobacter</taxon>
    </lineage>
</organism>
<dbReference type="AlphaFoldDB" id="A0A0S2DEB9"/>
<evidence type="ECO:0000313" key="2">
    <source>
        <dbReference type="EMBL" id="ALN56987.1"/>
    </source>
</evidence>
<reference evidence="2 3" key="1">
    <citation type="submission" date="2015-11" db="EMBL/GenBank/DDBJ databases">
        <title>Genome sequences of Lysobacter enzymogenes strain C3 and Lysobacter antibioticus ATCC 29479.</title>
        <authorList>
            <person name="Kobayashi D.Y."/>
        </authorList>
    </citation>
    <scope>NUCLEOTIDE SEQUENCE [LARGE SCALE GENOMIC DNA]</scope>
    <source>
        <strain evidence="2 3">C3</strain>
    </source>
</reference>
<dbReference type="KEGG" id="lez:GLE_1630"/>
<sequence>MVAGSHRGGGGAIGGRRNAAGGDEAALARDGTGRVFPLRNPHPRHSGESRNPF</sequence>
<proteinExistence type="predicted"/>
<protein>
    <submittedName>
        <fullName evidence="2">Uncharacterized protein</fullName>
    </submittedName>
</protein>
<accession>A0A0S2DEB9</accession>
<dbReference type="Proteomes" id="UP000061569">
    <property type="component" value="Chromosome"/>
</dbReference>